<comment type="caution">
    <text evidence="5">The sequence shown here is derived from an EMBL/GenBank/DDBJ whole genome shotgun (WGS) entry which is preliminary data.</text>
</comment>
<dbReference type="InterPro" id="IPR000504">
    <property type="entry name" value="RRM_dom"/>
</dbReference>
<evidence type="ECO:0000313" key="5">
    <source>
        <dbReference type="EMBL" id="CAH8338569.1"/>
    </source>
</evidence>
<feature type="domain" description="RRM" evidence="4">
    <location>
        <begin position="95"/>
        <end position="174"/>
    </location>
</feature>
<dbReference type="InterPro" id="IPR012677">
    <property type="entry name" value="Nucleotide-bd_a/b_plait_sf"/>
</dbReference>
<organism evidence="5 6">
    <name type="scientific">Eruca vesicaria subsp. sativa</name>
    <name type="common">Garden rocket</name>
    <name type="synonym">Eruca sativa</name>
    <dbReference type="NCBI Taxonomy" id="29727"/>
    <lineage>
        <taxon>Eukaryota</taxon>
        <taxon>Viridiplantae</taxon>
        <taxon>Streptophyta</taxon>
        <taxon>Embryophyta</taxon>
        <taxon>Tracheophyta</taxon>
        <taxon>Spermatophyta</taxon>
        <taxon>Magnoliopsida</taxon>
        <taxon>eudicotyledons</taxon>
        <taxon>Gunneridae</taxon>
        <taxon>Pentapetalae</taxon>
        <taxon>rosids</taxon>
        <taxon>malvids</taxon>
        <taxon>Brassicales</taxon>
        <taxon>Brassicaceae</taxon>
        <taxon>Brassiceae</taxon>
        <taxon>Eruca</taxon>
    </lineage>
</organism>
<sequence length="217" mass="25291">MDKKRKRHQKSRVVTTPVPSQIVTSKNHQKDKKLEKQKNIIDELSDRLSEMTEIVKKLKKYTDLPEEENNKTPKEKVVDRECCFESEDADMKNPLTIFVRGFDCSFPRDEIKKTLIKHFSSCGEVSRVFIPFHCQTGSPTGFAFINMRKGHNKALTLNGSYLGGMRLEVTMATKRDEYYGYTNFRGCERCGPASMKRFAERFYHRPRLELRSVPNKI</sequence>
<protein>
    <recommendedName>
        <fullName evidence="4">RRM domain-containing protein</fullName>
    </recommendedName>
</protein>
<evidence type="ECO:0000256" key="3">
    <source>
        <dbReference type="SAM" id="MobiDB-lite"/>
    </source>
</evidence>
<evidence type="ECO:0000256" key="2">
    <source>
        <dbReference type="PROSITE-ProRule" id="PRU00176"/>
    </source>
</evidence>
<dbReference type="SUPFAM" id="SSF54928">
    <property type="entry name" value="RNA-binding domain, RBD"/>
    <property type="match status" value="1"/>
</dbReference>
<reference evidence="5 6" key="1">
    <citation type="submission" date="2022-03" db="EMBL/GenBank/DDBJ databases">
        <authorList>
            <person name="Macdonald S."/>
            <person name="Ahmed S."/>
            <person name="Newling K."/>
        </authorList>
    </citation>
    <scope>NUCLEOTIDE SEQUENCE [LARGE SCALE GENOMIC DNA]</scope>
</reference>
<dbReference type="AlphaFoldDB" id="A0ABC8JU69"/>
<evidence type="ECO:0000256" key="1">
    <source>
        <dbReference type="ARBA" id="ARBA00022884"/>
    </source>
</evidence>
<proteinExistence type="predicted"/>
<feature type="compositionally biased region" description="Basic residues" evidence="3">
    <location>
        <begin position="1"/>
        <end position="11"/>
    </location>
</feature>
<keyword evidence="1 2" id="KW-0694">RNA-binding</keyword>
<dbReference type="InterPro" id="IPR035979">
    <property type="entry name" value="RBD_domain_sf"/>
</dbReference>
<dbReference type="GO" id="GO:0003723">
    <property type="term" value="F:RNA binding"/>
    <property type="evidence" value="ECO:0007669"/>
    <property type="project" value="UniProtKB-UniRule"/>
</dbReference>
<dbReference type="Pfam" id="PF00076">
    <property type="entry name" value="RRM_1"/>
    <property type="match status" value="1"/>
</dbReference>
<gene>
    <name evidence="5" type="ORF">ERUC_LOCUS14915</name>
</gene>
<dbReference type="Gene3D" id="3.30.70.330">
    <property type="match status" value="1"/>
</dbReference>
<dbReference type="SMART" id="SM00360">
    <property type="entry name" value="RRM"/>
    <property type="match status" value="1"/>
</dbReference>
<accession>A0ABC8JU69</accession>
<evidence type="ECO:0000259" key="4">
    <source>
        <dbReference type="PROSITE" id="PS50102"/>
    </source>
</evidence>
<feature type="compositionally biased region" description="Polar residues" evidence="3">
    <location>
        <begin position="12"/>
        <end position="26"/>
    </location>
</feature>
<dbReference type="PROSITE" id="PS50102">
    <property type="entry name" value="RRM"/>
    <property type="match status" value="1"/>
</dbReference>
<dbReference type="EMBL" id="CAKOAT010140709">
    <property type="protein sequence ID" value="CAH8338569.1"/>
    <property type="molecule type" value="Genomic_DNA"/>
</dbReference>
<dbReference type="PANTHER" id="PTHR23236">
    <property type="entry name" value="EUKARYOTIC TRANSLATION INITIATION FACTOR 4B/4H"/>
    <property type="match status" value="1"/>
</dbReference>
<dbReference type="PANTHER" id="PTHR23236:SF109">
    <property type="entry name" value="RNA-BINDING (RRM_RBD_RNP MOTIFS) FAMILY PROTEIN"/>
    <property type="match status" value="1"/>
</dbReference>
<dbReference type="Proteomes" id="UP001642260">
    <property type="component" value="Unassembled WGS sequence"/>
</dbReference>
<name>A0ABC8JU69_ERUVS</name>
<keyword evidence="6" id="KW-1185">Reference proteome</keyword>
<feature type="region of interest" description="Disordered" evidence="3">
    <location>
        <begin position="1"/>
        <end position="38"/>
    </location>
</feature>
<evidence type="ECO:0000313" key="6">
    <source>
        <dbReference type="Proteomes" id="UP001642260"/>
    </source>
</evidence>